<dbReference type="AlphaFoldDB" id="A0A804LJX1"/>
<dbReference type="Gramene" id="Zm00001eb016130_T001">
    <property type="protein sequence ID" value="Zm00001eb016130_P001"/>
    <property type="gene ID" value="Zm00001eb016130"/>
</dbReference>
<reference evidence="3" key="1">
    <citation type="submission" date="2015-12" db="EMBL/GenBank/DDBJ databases">
        <title>Update maize B73 reference genome by single molecule sequencing technologies.</title>
        <authorList>
            <consortium name="Maize Genome Sequencing Project"/>
            <person name="Ware D."/>
        </authorList>
    </citation>
    <scope>NUCLEOTIDE SEQUENCE [LARGE SCALE GENOMIC DNA]</scope>
    <source>
        <strain evidence="3">cv. B73</strain>
    </source>
</reference>
<evidence type="ECO:0000313" key="2">
    <source>
        <dbReference type="EnsemblPlants" id="Zm00001eb016130_P001"/>
    </source>
</evidence>
<reference evidence="2" key="2">
    <citation type="submission" date="2019-07" db="EMBL/GenBank/DDBJ databases">
        <authorList>
            <person name="Seetharam A."/>
            <person name="Woodhouse M."/>
            <person name="Cannon E."/>
        </authorList>
    </citation>
    <scope>NUCLEOTIDE SEQUENCE [LARGE SCALE GENOMIC DNA]</scope>
    <source>
        <strain evidence="2">cv. B73</strain>
    </source>
</reference>
<feature type="region of interest" description="Disordered" evidence="1">
    <location>
        <begin position="183"/>
        <end position="241"/>
    </location>
</feature>
<proteinExistence type="predicted"/>
<dbReference type="Proteomes" id="UP000007305">
    <property type="component" value="Chromosome 1"/>
</dbReference>
<reference evidence="2" key="3">
    <citation type="submission" date="2021-05" db="UniProtKB">
        <authorList>
            <consortium name="EnsemblPlants"/>
        </authorList>
    </citation>
    <scope>IDENTIFICATION</scope>
    <source>
        <strain evidence="2">cv. B73</strain>
    </source>
</reference>
<protein>
    <submittedName>
        <fullName evidence="2">Uncharacterized protein</fullName>
    </submittedName>
</protein>
<accession>A0A804LJX1</accession>
<dbReference type="EnsemblPlants" id="Zm00001eb016130_T001">
    <property type="protein sequence ID" value="Zm00001eb016130_P001"/>
    <property type="gene ID" value="Zm00001eb016130"/>
</dbReference>
<dbReference type="InParanoid" id="A0A804LJX1"/>
<evidence type="ECO:0000256" key="1">
    <source>
        <dbReference type="SAM" id="MobiDB-lite"/>
    </source>
</evidence>
<evidence type="ECO:0000313" key="3">
    <source>
        <dbReference type="Proteomes" id="UP000007305"/>
    </source>
</evidence>
<organism evidence="2 3">
    <name type="scientific">Zea mays</name>
    <name type="common">Maize</name>
    <dbReference type="NCBI Taxonomy" id="4577"/>
    <lineage>
        <taxon>Eukaryota</taxon>
        <taxon>Viridiplantae</taxon>
        <taxon>Streptophyta</taxon>
        <taxon>Embryophyta</taxon>
        <taxon>Tracheophyta</taxon>
        <taxon>Spermatophyta</taxon>
        <taxon>Magnoliopsida</taxon>
        <taxon>Liliopsida</taxon>
        <taxon>Poales</taxon>
        <taxon>Poaceae</taxon>
        <taxon>PACMAD clade</taxon>
        <taxon>Panicoideae</taxon>
        <taxon>Andropogonodae</taxon>
        <taxon>Andropogoneae</taxon>
        <taxon>Tripsacinae</taxon>
        <taxon>Zea</taxon>
    </lineage>
</organism>
<name>A0A804LJX1_MAIZE</name>
<sequence>MCNQDEPTNSTKIGVDYKHGKMHAGMAWHGVQHVRRHSSHDSTVYATVAAPSAGEVRGCCTMCLDEQQPVLVEEEPDAAERGDDGAVVLGGVEREVAREELLQVLGRADAVGHHHLGHALRQLPLRVRRRLHHHQALVQPPPPSPPRGRAQGRHRRHLPLLLLLLRGRRFPLLDRDAVVVAPAPAPAPGHRRAHVEPARPGGRRGGCRRGGAGAADATAGRGVVDGGPRDDGPQLELGRPGRRVEAAEPPVARAAVHHVDADVQQGRRRVGGAGEVPVLARAVRAGEVVGRPVGGHGAGRWQRRRALALRRRVLGGEASGARALLLALAPPPPELLEPLGRRHGVTVDVERR</sequence>
<feature type="region of interest" description="Disordered" evidence="1">
    <location>
        <begin position="134"/>
        <end position="153"/>
    </location>
</feature>
<keyword evidence="3" id="KW-1185">Reference proteome</keyword>